<evidence type="ECO:0000313" key="2">
    <source>
        <dbReference type="Proteomes" id="UP000012249"/>
    </source>
</evidence>
<reference evidence="1 2" key="1">
    <citation type="submission" date="2013-02" db="EMBL/GenBank/DDBJ databases">
        <authorList>
            <person name="Harkins D.M."/>
            <person name="Durkin A.S."/>
            <person name="Brinkac L.M."/>
            <person name="Haft D.H."/>
            <person name="Selengut J.D."/>
            <person name="Sanka R."/>
            <person name="DePew J."/>
            <person name="Purushe J."/>
            <person name="Haake D.A."/>
            <person name="Matsunaga J."/>
            <person name="Vinetz J.M."/>
            <person name="Sutton G.G."/>
            <person name="Nierman W.C."/>
            <person name="Fouts D.E."/>
        </authorList>
    </citation>
    <scope>NUCLEOTIDE SEQUENCE [LARGE SCALE GENOMIC DNA]</scope>
    <source>
        <strain evidence="1 2">Ecochallenge</strain>
    </source>
</reference>
<comment type="caution">
    <text evidence="1">The sequence shown here is derived from an EMBL/GenBank/DDBJ whole genome shotgun (WGS) entry which is preliminary data.</text>
</comment>
<dbReference type="EMBL" id="AHMI02000064">
    <property type="protein sequence ID" value="EMY15816.1"/>
    <property type="molecule type" value="Genomic_DNA"/>
</dbReference>
<dbReference type="Proteomes" id="UP000012249">
    <property type="component" value="Unassembled WGS sequence"/>
</dbReference>
<name>N1UC97_9LEPT</name>
<proteinExistence type="predicted"/>
<organism evidence="1 2">
    <name type="scientific">Leptospira weilii str. Ecochallenge</name>
    <dbReference type="NCBI Taxonomy" id="1049986"/>
    <lineage>
        <taxon>Bacteria</taxon>
        <taxon>Pseudomonadati</taxon>
        <taxon>Spirochaetota</taxon>
        <taxon>Spirochaetia</taxon>
        <taxon>Leptospirales</taxon>
        <taxon>Leptospiraceae</taxon>
        <taxon>Leptospira</taxon>
    </lineage>
</organism>
<protein>
    <submittedName>
        <fullName evidence="1">Uncharacterized protein</fullName>
    </submittedName>
</protein>
<sequence>MGFSNQSQGDFESSEGKEISSFRFQASNHFLRPILSEKFPEP</sequence>
<accession>N1UC97</accession>
<evidence type="ECO:0000313" key="1">
    <source>
        <dbReference type="EMBL" id="EMY15816.1"/>
    </source>
</evidence>
<dbReference type="AlphaFoldDB" id="N1UC97"/>
<gene>
    <name evidence="1" type="ORF">LEP1GSC043_1826</name>
</gene>